<keyword evidence="2" id="KW-1185">Reference proteome</keyword>
<organism evidence="1 2">
    <name type="scientific">Flavobacterium azizsancarii</name>
    <dbReference type="NCBI Taxonomy" id="2961580"/>
    <lineage>
        <taxon>Bacteria</taxon>
        <taxon>Pseudomonadati</taxon>
        <taxon>Bacteroidota</taxon>
        <taxon>Flavobacteriia</taxon>
        <taxon>Flavobacteriales</taxon>
        <taxon>Flavobacteriaceae</taxon>
        <taxon>Flavobacterium</taxon>
    </lineage>
</organism>
<accession>A0ABT4WAV2</accession>
<sequence length="53" mass="6395">MGTIFSYLLIKMDQNQLIGFWLFYNSFYDARVFADFDSDGELDYLDWGVRKIR</sequence>
<comment type="caution">
    <text evidence="1">The sequence shown here is derived from an EMBL/GenBank/DDBJ whole genome shotgun (WGS) entry which is preliminary data.</text>
</comment>
<proteinExistence type="predicted"/>
<protein>
    <recommendedName>
        <fullName evidence="3">VCBS repeat-containing protein</fullName>
    </recommendedName>
</protein>
<evidence type="ECO:0000313" key="1">
    <source>
        <dbReference type="EMBL" id="MDA6069698.1"/>
    </source>
</evidence>
<dbReference type="EMBL" id="JAMZNK010000010">
    <property type="protein sequence ID" value="MDA6069698.1"/>
    <property type="molecule type" value="Genomic_DNA"/>
</dbReference>
<evidence type="ECO:0008006" key="3">
    <source>
        <dbReference type="Google" id="ProtNLM"/>
    </source>
</evidence>
<dbReference type="Proteomes" id="UP001212170">
    <property type="component" value="Unassembled WGS sequence"/>
</dbReference>
<name>A0ABT4WAV2_9FLAO</name>
<evidence type="ECO:0000313" key="2">
    <source>
        <dbReference type="Proteomes" id="UP001212170"/>
    </source>
</evidence>
<dbReference type="RefSeq" id="WP_271335500.1">
    <property type="nucleotide sequence ID" value="NZ_JAMZNK010000010.1"/>
</dbReference>
<reference evidence="1 2" key="1">
    <citation type="journal article" date="2023" name="Chemosphere">
        <title>Whole genome analysis of Flavobacterium aziz-sancarii sp. nov., isolated from Ardley Island (Antarctica), revealed a rich resistome and bioremediation potential.</title>
        <authorList>
            <person name="Otur C."/>
            <person name="Okay S."/>
            <person name="Kurt-Kizildogan A."/>
        </authorList>
    </citation>
    <scope>NUCLEOTIDE SEQUENCE [LARGE SCALE GENOMIC DNA]</scope>
    <source>
        <strain evidence="1 2">AC</strain>
    </source>
</reference>
<gene>
    <name evidence="1" type="ORF">NJT12_08705</name>
</gene>